<dbReference type="SUPFAM" id="SSF54001">
    <property type="entry name" value="Cysteine proteinases"/>
    <property type="match status" value="1"/>
</dbReference>
<dbReference type="AlphaFoldDB" id="A0A1M7YVC9"/>
<feature type="transmembrane region" description="Helical" evidence="1">
    <location>
        <begin position="136"/>
        <end position="156"/>
    </location>
</feature>
<keyword evidence="1" id="KW-0472">Membrane</keyword>
<dbReference type="InterPro" id="IPR038765">
    <property type="entry name" value="Papain-like_cys_pep_sf"/>
</dbReference>
<dbReference type="Proteomes" id="UP000184600">
    <property type="component" value="Unassembled WGS sequence"/>
</dbReference>
<name>A0A1M7YVC9_9VIBR</name>
<keyword evidence="1" id="KW-1133">Transmembrane helix</keyword>
<evidence type="ECO:0000313" key="3">
    <source>
        <dbReference type="Proteomes" id="UP000184600"/>
    </source>
</evidence>
<dbReference type="STRING" id="1117707.VQ7734_02334"/>
<evidence type="ECO:0000256" key="1">
    <source>
        <dbReference type="SAM" id="Phobius"/>
    </source>
</evidence>
<gene>
    <name evidence="2" type="ORF">VQ7734_02334</name>
</gene>
<dbReference type="OrthoDB" id="7063984at2"/>
<dbReference type="Pfam" id="PF05708">
    <property type="entry name" value="Peptidase_C92"/>
    <property type="match status" value="1"/>
</dbReference>
<keyword evidence="1" id="KW-0812">Transmembrane</keyword>
<evidence type="ECO:0000313" key="2">
    <source>
        <dbReference type="EMBL" id="SHO56565.1"/>
    </source>
</evidence>
<reference evidence="3" key="1">
    <citation type="submission" date="2016-12" db="EMBL/GenBank/DDBJ databases">
        <authorList>
            <person name="Rodrigo-Torres L."/>
            <person name="Arahal R.D."/>
            <person name="Lucena T."/>
        </authorList>
    </citation>
    <scope>NUCLEOTIDE SEQUENCE [LARGE SCALE GENOMIC DNA]</scope>
</reference>
<dbReference type="InterPro" id="IPR024453">
    <property type="entry name" value="Peptidase_C92"/>
</dbReference>
<dbReference type="RefSeq" id="WP_073582646.1">
    <property type="nucleotide sequence ID" value="NZ_AP024897.1"/>
</dbReference>
<accession>A0A1M7YVC9</accession>
<sequence>MTMNQGLRLEIHQNLVRLKHNIPDEQPPDNVQLYTDHDIHMEAGDILFSRSNAFTSGFICFFTKSDWSHVAIAISSHCVLEATTEKGVDDISLEEFLGNNHSVILFRRPQEDALSADQKEKLQEFVSSMKGKEYTVMHAGLTVFHKFILFLVSAAALYPPVFDLFIDPQQVSLAKFVAWIVWSLCCGLWGGVFIRCLRSQRGVAMTERIYCKTRLGRAVVKKKYDMFCSRLVLRADLDIGGPLAALTPGEMEVHPEHLFKACDKLWGKPILIKNAQLNNRKTKS</sequence>
<dbReference type="EMBL" id="FRFG01000026">
    <property type="protein sequence ID" value="SHO56565.1"/>
    <property type="molecule type" value="Genomic_DNA"/>
</dbReference>
<feature type="transmembrane region" description="Helical" evidence="1">
    <location>
        <begin position="176"/>
        <end position="197"/>
    </location>
</feature>
<dbReference type="Gene3D" id="3.90.1720.10">
    <property type="entry name" value="endopeptidase domain like (from Nostoc punctiforme)"/>
    <property type="match status" value="1"/>
</dbReference>
<protein>
    <submittedName>
        <fullName evidence="2">Uncharacterized protein</fullName>
    </submittedName>
</protein>
<keyword evidence="3" id="KW-1185">Reference proteome</keyword>
<proteinExistence type="predicted"/>
<organism evidence="2 3">
    <name type="scientific">Vibrio quintilis</name>
    <dbReference type="NCBI Taxonomy" id="1117707"/>
    <lineage>
        <taxon>Bacteria</taxon>
        <taxon>Pseudomonadati</taxon>
        <taxon>Pseudomonadota</taxon>
        <taxon>Gammaproteobacteria</taxon>
        <taxon>Vibrionales</taxon>
        <taxon>Vibrionaceae</taxon>
        <taxon>Vibrio</taxon>
    </lineage>
</organism>